<accession>A0A2U1JXL0</accession>
<dbReference type="PANTHER" id="PTHR37422:SF13">
    <property type="entry name" value="LIPOPOLYSACCHARIDE BIOSYNTHESIS PROTEIN PA4999-RELATED"/>
    <property type="match status" value="1"/>
</dbReference>
<feature type="domain" description="O-antigen ligase-related" evidence="6">
    <location>
        <begin position="234"/>
        <end position="383"/>
    </location>
</feature>
<evidence type="ECO:0000256" key="5">
    <source>
        <dbReference type="SAM" id="Phobius"/>
    </source>
</evidence>
<feature type="transmembrane region" description="Helical" evidence="5">
    <location>
        <begin position="335"/>
        <end position="354"/>
    </location>
</feature>
<feature type="transmembrane region" description="Helical" evidence="5">
    <location>
        <begin position="231"/>
        <end position="262"/>
    </location>
</feature>
<feature type="transmembrane region" description="Helical" evidence="5">
    <location>
        <begin position="374"/>
        <end position="392"/>
    </location>
</feature>
<keyword evidence="4 5" id="KW-0472">Membrane</keyword>
<keyword evidence="2 5" id="KW-0812">Transmembrane</keyword>
<reference evidence="7 8" key="1">
    <citation type="submission" date="2018-04" db="EMBL/GenBank/DDBJ databases">
        <title>Flavobacterium sp. nov., isolated from glacier ice.</title>
        <authorList>
            <person name="Liu Q."/>
            <person name="Xin Y.-H."/>
        </authorList>
    </citation>
    <scope>NUCLEOTIDE SEQUENCE [LARGE SCALE GENOMIC DNA]</scope>
    <source>
        <strain evidence="7 8">LB2P30</strain>
    </source>
</reference>
<feature type="transmembrane region" description="Helical" evidence="5">
    <location>
        <begin position="64"/>
        <end position="84"/>
    </location>
</feature>
<comment type="subcellular location">
    <subcellularLocation>
        <location evidence="1">Membrane</location>
        <topology evidence="1">Multi-pass membrane protein</topology>
    </subcellularLocation>
</comment>
<evidence type="ECO:0000256" key="1">
    <source>
        <dbReference type="ARBA" id="ARBA00004141"/>
    </source>
</evidence>
<gene>
    <name evidence="7" type="ORF">DB891_07240</name>
</gene>
<feature type="transmembrane region" description="Helical" evidence="5">
    <location>
        <begin position="268"/>
        <end position="285"/>
    </location>
</feature>
<organism evidence="7 8">
    <name type="scientific">Flavobacterium laiguense</name>
    <dbReference type="NCBI Taxonomy" id="2169409"/>
    <lineage>
        <taxon>Bacteria</taxon>
        <taxon>Pseudomonadati</taxon>
        <taxon>Bacteroidota</taxon>
        <taxon>Flavobacteriia</taxon>
        <taxon>Flavobacteriales</taxon>
        <taxon>Flavobacteriaceae</taxon>
        <taxon>Flavobacterium</taxon>
    </lineage>
</organism>
<feature type="transmembrane region" description="Helical" evidence="5">
    <location>
        <begin position="152"/>
        <end position="173"/>
    </location>
</feature>
<dbReference type="EMBL" id="QCZH01000005">
    <property type="protein sequence ID" value="PWA09956.1"/>
    <property type="molecule type" value="Genomic_DNA"/>
</dbReference>
<keyword evidence="8" id="KW-1185">Reference proteome</keyword>
<evidence type="ECO:0000313" key="8">
    <source>
        <dbReference type="Proteomes" id="UP000245618"/>
    </source>
</evidence>
<dbReference type="Proteomes" id="UP000245618">
    <property type="component" value="Unassembled WGS sequence"/>
</dbReference>
<sequence>MNRTELNSQKLERLKMSFRISLLLILKERMLLYVVSGMIISFFYNLPVIKYSVTGENEFRLYDVLGVFVFYYYFKFYKTISILIKGINYLKLLHRFIIWAGFGIILTLLFSIANDRISFFFQVLLYLYHFWVFYLSSIFIYVFCLNPINRKWFVYVIVVGSMIVGVIVILQNFRIVPFLWSDLYRSAYSGFNSGTLGPNKIVLGMTSFIVFVLSIGVYLEKSIRINKTVIIVSIALNLYIVMLSGSRTAYLALLIFLIYFAVFSTLKFSYVTILVLGLFFLTININGDLFKKIDEVISNRVTDKIKNKESIEEGKVGELYSDLGSGRDRLSTGNLYYLLENPQIIPFGMGFVNRFSNAPGLSAHNMYIQVVRELGIVGFVLYFGWLLSYLFIDFKQFKGFSLALKGLIFSMLVTLFFGEHLYIYRPLFGFLGLFLVISNIFVSILHKNE</sequence>
<feature type="transmembrane region" description="Helical" evidence="5">
    <location>
        <begin position="201"/>
        <end position="219"/>
    </location>
</feature>
<proteinExistence type="predicted"/>
<dbReference type="InterPro" id="IPR007016">
    <property type="entry name" value="O-antigen_ligase-rel_domated"/>
</dbReference>
<feature type="transmembrane region" description="Helical" evidence="5">
    <location>
        <begin position="423"/>
        <end position="445"/>
    </location>
</feature>
<feature type="transmembrane region" description="Helical" evidence="5">
    <location>
        <begin position="96"/>
        <end position="113"/>
    </location>
</feature>
<name>A0A2U1JXL0_9FLAO</name>
<evidence type="ECO:0000256" key="3">
    <source>
        <dbReference type="ARBA" id="ARBA00022989"/>
    </source>
</evidence>
<evidence type="ECO:0000259" key="6">
    <source>
        <dbReference type="Pfam" id="PF04932"/>
    </source>
</evidence>
<dbReference type="GO" id="GO:0016020">
    <property type="term" value="C:membrane"/>
    <property type="evidence" value="ECO:0007669"/>
    <property type="project" value="UniProtKB-SubCell"/>
</dbReference>
<evidence type="ECO:0000256" key="4">
    <source>
        <dbReference type="ARBA" id="ARBA00023136"/>
    </source>
</evidence>
<dbReference type="PANTHER" id="PTHR37422">
    <property type="entry name" value="TEICHURONIC ACID BIOSYNTHESIS PROTEIN TUAE"/>
    <property type="match status" value="1"/>
</dbReference>
<feature type="transmembrane region" description="Helical" evidence="5">
    <location>
        <begin position="399"/>
        <end position="417"/>
    </location>
</feature>
<dbReference type="InterPro" id="IPR051533">
    <property type="entry name" value="WaaL-like"/>
</dbReference>
<feature type="transmembrane region" description="Helical" evidence="5">
    <location>
        <begin position="119"/>
        <end position="145"/>
    </location>
</feature>
<keyword evidence="3 5" id="KW-1133">Transmembrane helix</keyword>
<dbReference type="AlphaFoldDB" id="A0A2U1JXL0"/>
<protein>
    <recommendedName>
        <fullName evidence="6">O-antigen ligase-related domain-containing protein</fullName>
    </recommendedName>
</protein>
<evidence type="ECO:0000256" key="2">
    <source>
        <dbReference type="ARBA" id="ARBA00022692"/>
    </source>
</evidence>
<evidence type="ECO:0000313" key="7">
    <source>
        <dbReference type="EMBL" id="PWA09956.1"/>
    </source>
</evidence>
<dbReference type="OrthoDB" id="1402500at2"/>
<feature type="transmembrane region" description="Helical" evidence="5">
    <location>
        <begin position="20"/>
        <end position="44"/>
    </location>
</feature>
<comment type="caution">
    <text evidence="7">The sequence shown here is derived from an EMBL/GenBank/DDBJ whole genome shotgun (WGS) entry which is preliminary data.</text>
</comment>
<dbReference type="Pfam" id="PF04932">
    <property type="entry name" value="Wzy_C"/>
    <property type="match status" value="1"/>
</dbReference>